<dbReference type="EC" id="6.3.3.3" evidence="8"/>
<dbReference type="GO" id="GO:0000287">
    <property type="term" value="F:magnesium ion binding"/>
    <property type="evidence" value="ECO:0007669"/>
    <property type="project" value="UniProtKB-UniRule"/>
</dbReference>
<keyword evidence="6 8" id="KW-0067">ATP-binding</keyword>
<dbReference type="CDD" id="cd03109">
    <property type="entry name" value="DTBS"/>
    <property type="match status" value="1"/>
</dbReference>
<comment type="function">
    <text evidence="8">Catalyzes a mechanistically unusual reaction, the ATP-dependent insertion of CO2 between the N7 and N8 nitrogen atoms of 7,8-diaminopelargonic acid (DAPA, also called 7,8-diammoniononanoate) to form a ureido ring.</text>
</comment>
<feature type="binding site" evidence="8">
    <location>
        <position position="16"/>
    </location>
    <ligand>
        <name>Mg(2+)</name>
        <dbReference type="ChEBI" id="CHEBI:18420"/>
    </ligand>
</feature>
<feature type="binding site" evidence="8">
    <location>
        <begin position="197"/>
        <end position="199"/>
    </location>
    <ligand>
        <name>ATP</name>
        <dbReference type="ChEBI" id="CHEBI:30616"/>
    </ligand>
</feature>
<evidence type="ECO:0000313" key="9">
    <source>
        <dbReference type="EMBL" id="SUC35605.1"/>
    </source>
</evidence>
<comment type="caution">
    <text evidence="8">Lacks conserved residue(s) required for the propagation of feature annotation.</text>
</comment>
<evidence type="ECO:0000256" key="3">
    <source>
        <dbReference type="ARBA" id="ARBA00022723"/>
    </source>
</evidence>
<dbReference type="PANTHER" id="PTHR43210">
    <property type="entry name" value="DETHIOBIOTIN SYNTHETASE"/>
    <property type="match status" value="1"/>
</dbReference>
<sequence>MMNLFITGTDTDVGKTVSTLAILQALNNQGIKAVGYKPIADQCIDTPEGKRNKDALFIHSVSKDLVSYDDVNPVRLDDNYSHENKIDFNKIKSGLDRLHEQCDTVVIEGNGGWRYLLDDNTFYADWLKGQSVGVILVVGIQHGCVNHALLTAEAIRNDGLPLIGWVANRINPGLAHYAQIIKRMQQHIKAPLLGEIPYLLRPEEKELGHYLDGEKLQEFVGVPAL</sequence>
<proteinExistence type="inferred from homology"/>
<dbReference type="NCBIfam" id="TIGR00347">
    <property type="entry name" value="bioD"/>
    <property type="match status" value="1"/>
</dbReference>
<dbReference type="Gene3D" id="3.40.50.300">
    <property type="entry name" value="P-loop containing nucleotide triphosphate hydrolases"/>
    <property type="match status" value="1"/>
</dbReference>
<dbReference type="InterPro" id="IPR027417">
    <property type="entry name" value="P-loop_NTPase"/>
</dbReference>
<reference evidence="9 10" key="1">
    <citation type="submission" date="2018-06" db="EMBL/GenBank/DDBJ databases">
        <authorList>
            <consortium name="Pathogen Informatics"/>
            <person name="Doyle S."/>
        </authorList>
    </citation>
    <scope>NUCLEOTIDE SEQUENCE [LARGE SCALE GENOMIC DNA]</scope>
    <source>
        <strain evidence="9 10">NCTC12026</strain>
    </source>
</reference>
<evidence type="ECO:0000256" key="5">
    <source>
        <dbReference type="ARBA" id="ARBA00022756"/>
    </source>
</evidence>
<comment type="subcellular location">
    <subcellularLocation>
        <location evidence="8">Cytoplasm</location>
    </subcellularLocation>
</comment>
<dbReference type="GO" id="GO:0009102">
    <property type="term" value="P:biotin biosynthetic process"/>
    <property type="evidence" value="ECO:0007669"/>
    <property type="project" value="UniProtKB-UniRule"/>
</dbReference>
<gene>
    <name evidence="9" type="primary">bioD1_2</name>
    <name evidence="8" type="synonym">bioD</name>
    <name evidence="9" type="ORF">NCTC12026_02002</name>
</gene>
<name>A0A379G3U1_9GAMM</name>
<dbReference type="RefSeq" id="WP_006812954.1">
    <property type="nucleotide sequence ID" value="NZ_AP018946.1"/>
</dbReference>
<comment type="cofactor">
    <cofactor evidence="8">
        <name>Mg(2+)</name>
        <dbReference type="ChEBI" id="CHEBI:18420"/>
    </cofactor>
</comment>
<dbReference type="EMBL" id="UGUA01000002">
    <property type="protein sequence ID" value="SUC35605.1"/>
    <property type="molecule type" value="Genomic_DNA"/>
</dbReference>
<comment type="subunit">
    <text evidence="8">Homodimer.</text>
</comment>
<evidence type="ECO:0000256" key="6">
    <source>
        <dbReference type="ARBA" id="ARBA00022840"/>
    </source>
</evidence>
<comment type="similarity">
    <text evidence="8">Belongs to the dethiobiotin synthetase family.</text>
</comment>
<comment type="catalytic activity">
    <reaction evidence="8">
        <text>(7R,8S)-7,8-diammoniononanoate + CO2 + ATP = (4R,5S)-dethiobiotin + ADP + phosphate + 3 H(+)</text>
        <dbReference type="Rhea" id="RHEA:15805"/>
        <dbReference type="ChEBI" id="CHEBI:15378"/>
        <dbReference type="ChEBI" id="CHEBI:16526"/>
        <dbReference type="ChEBI" id="CHEBI:30616"/>
        <dbReference type="ChEBI" id="CHEBI:43474"/>
        <dbReference type="ChEBI" id="CHEBI:149469"/>
        <dbReference type="ChEBI" id="CHEBI:149473"/>
        <dbReference type="ChEBI" id="CHEBI:456216"/>
        <dbReference type="EC" id="6.3.3.3"/>
    </reaction>
</comment>
<evidence type="ECO:0000256" key="7">
    <source>
        <dbReference type="ARBA" id="ARBA00022842"/>
    </source>
</evidence>
<dbReference type="AlphaFoldDB" id="A0A379G3U1"/>
<evidence type="ECO:0000256" key="1">
    <source>
        <dbReference type="ARBA" id="ARBA00022490"/>
    </source>
</evidence>
<dbReference type="GO" id="GO:0005524">
    <property type="term" value="F:ATP binding"/>
    <property type="evidence" value="ECO:0007669"/>
    <property type="project" value="UniProtKB-UniRule"/>
</dbReference>
<dbReference type="UniPathway" id="UPA00078">
    <property type="reaction ID" value="UER00161"/>
</dbReference>
<dbReference type="InterPro" id="IPR004472">
    <property type="entry name" value="DTB_synth_BioD"/>
</dbReference>
<keyword evidence="3 8" id="KW-0479">Metal-binding</keyword>
<dbReference type="GO" id="GO:0004141">
    <property type="term" value="F:dethiobiotin synthase activity"/>
    <property type="evidence" value="ECO:0007669"/>
    <property type="project" value="UniProtKB-UniRule"/>
</dbReference>
<feature type="binding site" evidence="8">
    <location>
        <begin position="108"/>
        <end position="111"/>
    </location>
    <ligand>
        <name>ATP</name>
        <dbReference type="ChEBI" id="CHEBI:30616"/>
    </ligand>
</feature>
<feature type="binding site" evidence="8">
    <location>
        <begin position="12"/>
        <end position="17"/>
    </location>
    <ligand>
        <name>ATP</name>
        <dbReference type="ChEBI" id="CHEBI:30616"/>
    </ligand>
</feature>
<dbReference type="FunFam" id="3.40.50.300:FF:000292">
    <property type="entry name" value="ATP-dependent dethiobiotin synthetase BioD"/>
    <property type="match status" value="1"/>
</dbReference>
<keyword evidence="7 8" id="KW-0460">Magnesium</keyword>
<dbReference type="GO" id="GO:0042803">
    <property type="term" value="F:protein homodimerization activity"/>
    <property type="evidence" value="ECO:0007669"/>
    <property type="project" value="UniProtKB-ARBA"/>
</dbReference>
<keyword evidence="4 8" id="KW-0547">Nucleotide-binding</keyword>
<dbReference type="SUPFAM" id="SSF52540">
    <property type="entry name" value="P-loop containing nucleoside triphosphate hydrolases"/>
    <property type="match status" value="1"/>
</dbReference>
<organism evidence="9 10">
    <name type="scientific">Providencia rustigianii</name>
    <dbReference type="NCBI Taxonomy" id="158850"/>
    <lineage>
        <taxon>Bacteria</taxon>
        <taxon>Pseudomonadati</taxon>
        <taxon>Pseudomonadota</taxon>
        <taxon>Gammaproteobacteria</taxon>
        <taxon>Enterobacterales</taxon>
        <taxon>Morganellaceae</taxon>
        <taxon>Providencia</taxon>
    </lineage>
</organism>
<keyword evidence="2 8" id="KW-0436">Ligase</keyword>
<keyword evidence="5 8" id="KW-0093">Biotin biosynthesis</keyword>
<evidence type="ECO:0000313" key="10">
    <source>
        <dbReference type="Proteomes" id="UP000255129"/>
    </source>
</evidence>
<dbReference type="GO" id="GO:0005829">
    <property type="term" value="C:cytosol"/>
    <property type="evidence" value="ECO:0007669"/>
    <property type="project" value="TreeGrafter"/>
</dbReference>
<dbReference type="PIRSF" id="PIRSF006755">
    <property type="entry name" value="DTB_synth"/>
    <property type="match status" value="1"/>
</dbReference>
<comment type="pathway">
    <text evidence="8">Cofactor biosynthesis; biotin biosynthesis; biotin from 7,8-diaminononanoate: step 1/2.</text>
</comment>
<feature type="active site" evidence="8">
    <location>
        <position position="37"/>
    </location>
</feature>
<feature type="binding site" evidence="8">
    <location>
        <position position="108"/>
    </location>
    <ligand>
        <name>Mg(2+)</name>
        <dbReference type="ChEBI" id="CHEBI:18420"/>
    </ligand>
</feature>
<dbReference type="Pfam" id="PF13500">
    <property type="entry name" value="AAA_26"/>
    <property type="match status" value="1"/>
</dbReference>
<protein>
    <recommendedName>
        <fullName evidence="8">ATP-dependent dethiobiotin synthetase BioD</fullName>
        <ecNumber evidence="8">6.3.3.3</ecNumber>
    </recommendedName>
    <alternativeName>
        <fullName evidence="8">DTB synthetase</fullName>
        <shortName evidence="8">DTBS</shortName>
    </alternativeName>
    <alternativeName>
        <fullName evidence="8">Dethiobiotin synthase</fullName>
    </alternativeName>
</protein>
<feature type="binding site" evidence="8">
    <location>
        <begin position="168"/>
        <end position="169"/>
    </location>
    <ligand>
        <name>ATP</name>
        <dbReference type="ChEBI" id="CHEBI:30616"/>
    </ligand>
</feature>
<accession>A0A379G3U1</accession>
<dbReference type="Proteomes" id="UP000255129">
    <property type="component" value="Unassembled WGS sequence"/>
</dbReference>
<keyword evidence="1 8" id="KW-0963">Cytoplasm</keyword>
<feature type="binding site" evidence="8">
    <location>
        <position position="54"/>
    </location>
    <ligand>
        <name>ATP</name>
        <dbReference type="ChEBI" id="CHEBI:30616"/>
    </ligand>
</feature>
<evidence type="ECO:0000256" key="8">
    <source>
        <dbReference type="HAMAP-Rule" id="MF_00336"/>
    </source>
</evidence>
<feature type="binding site" evidence="8">
    <location>
        <position position="54"/>
    </location>
    <ligand>
        <name>Mg(2+)</name>
        <dbReference type="ChEBI" id="CHEBI:18420"/>
    </ligand>
</feature>
<evidence type="ECO:0000256" key="4">
    <source>
        <dbReference type="ARBA" id="ARBA00022741"/>
    </source>
</evidence>
<dbReference type="PANTHER" id="PTHR43210:SF4">
    <property type="entry name" value="ATP-DEPENDENT DETHIOBIOTIN SYNTHETASE BIOD 2"/>
    <property type="match status" value="1"/>
</dbReference>
<dbReference type="HAMAP" id="MF_00336">
    <property type="entry name" value="BioD"/>
    <property type="match status" value="1"/>
</dbReference>
<dbReference type="GeneID" id="93421348"/>
<dbReference type="OrthoDB" id="9802097at2"/>
<evidence type="ECO:0000256" key="2">
    <source>
        <dbReference type="ARBA" id="ARBA00022598"/>
    </source>
</evidence>